<organism evidence="1 2">
    <name type="scientific">Pleurodeles waltl</name>
    <name type="common">Iberian ribbed newt</name>
    <dbReference type="NCBI Taxonomy" id="8319"/>
    <lineage>
        <taxon>Eukaryota</taxon>
        <taxon>Metazoa</taxon>
        <taxon>Chordata</taxon>
        <taxon>Craniata</taxon>
        <taxon>Vertebrata</taxon>
        <taxon>Euteleostomi</taxon>
        <taxon>Amphibia</taxon>
        <taxon>Batrachia</taxon>
        <taxon>Caudata</taxon>
        <taxon>Salamandroidea</taxon>
        <taxon>Salamandridae</taxon>
        <taxon>Pleurodelinae</taxon>
        <taxon>Pleurodeles</taxon>
    </lineage>
</organism>
<dbReference type="Proteomes" id="UP001066276">
    <property type="component" value="Chromosome 9"/>
</dbReference>
<reference evidence="1" key="1">
    <citation type="journal article" date="2022" name="bioRxiv">
        <title>Sequencing and chromosome-scale assembly of the giantPleurodeles waltlgenome.</title>
        <authorList>
            <person name="Brown T."/>
            <person name="Elewa A."/>
            <person name="Iarovenko S."/>
            <person name="Subramanian E."/>
            <person name="Araus A.J."/>
            <person name="Petzold A."/>
            <person name="Susuki M."/>
            <person name="Suzuki K.-i.T."/>
            <person name="Hayashi T."/>
            <person name="Toyoda A."/>
            <person name="Oliveira C."/>
            <person name="Osipova E."/>
            <person name="Leigh N.D."/>
            <person name="Simon A."/>
            <person name="Yun M.H."/>
        </authorList>
    </citation>
    <scope>NUCLEOTIDE SEQUENCE</scope>
    <source>
        <strain evidence="1">20211129_DDA</strain>
        <tissue evidence="1">Liver</tissue>
    </source>
</reference>
<name>A0AAV7MT71_PLEWA</name>
<evidence type="ECO:0000313" key="2">
    <source>
        <dbReference type="Proteomes" id="UP001066276"/>
    </source>
</evidence>
<gene>
    <name evidence="1" type="ORF">NDU88_004339</name>
</gene>
<keyword evidence="2" id="KW-1185">Reference proteome</keyword>
<sequence length="126" mass="14753">MERTGGRLGRIGWRWMRELCCPADEDKNKHTWLNRLIIGDERRCRTEKLSLARDVELLGKPLDGSTMVKHETKNKIRKTSPRDVDLLGKALDGSTMVKHETKDVMRKTLLRNKMLPSKYRDYVLFV</sequence>
<proteinExistence type="predicted"/>
<dbReference type="EMBL" id="JANPWB010000013">
    <property type="protein sequence ID" value="KAJ1106941.1"/>
    <property type="molecule type" value="Genomic_DNA"/>
</dbReference>
<protein>
    <submittedName>
        <fullName evidence="1">Uncharacterized protein</fullName>
    </submittedName>
</protein>
<comment type="caution">
    <text evidence="1">The sequence shown here is derived from an EMBL/GenBank/DDBJ whole genome shotgun (WGS) entry which is preliminary data.</text>
</comment>
<accession>A0AAV7MT71</accession>
<evidence type="ECO:0000313" key="1">
    <source>
        <dbReference type="EMBL" id="KAJ1106941.1"/>
    </source>
</evidence>
<dbReference type="AlphaFoldDB" id="A0AAV7MT71"/>